<protein>
    <submittedName>
        <fullName evidence="2">Uncharacterized protein</fullName>
    </submittedName>
</protein>
<keyword evidence="3" id="KW-1185">Reference proteome</keyword>
<dbReference type="EMBL" id="JANKHO010000665">
    <property type="protein sequence ID" value="KAJ3507385.1"/>
    <property type="molecule type" value="Genomic_DNA"/>
</dbReference>
<keyword evidence="1" id="KW-0175">Coiled coil</keyword>
<comment type="caution">
    <text evidence="2">The sequence shown here is derived from an EMBL/GenBank/DDBJ whole genome shotgun (WGS) entry which is preliminary data.</text>
</comment>
<evidence type="ECO:0000313" key="2">
    <source>
        <dbReference type="EMBL" id="KAJ3507385.1"/>
    </source>
</evidence>
<reference evidence="2" key="1">
    <citation type="submission" date="2022-07" db="EMBL/GenBank/DDBJ databases">
        <title>Genome Sequence of Agrocybe chaxingu.</title>
        <authorList>
            <person name="Buettner E."/>
        </authorList>
    </citation>
    <scope>NUCLEOTIDE SEQUENCE</scope>
    <source>
        <strain evidence="2">MP-N11</strain>
    </source>
</reference>
<name>A0A9W8JWP3_9AGAR</name>
<organism evidence="2 3">
    <name type="scientific">Agrocybe chaxingu</name>
    <dbReference type="NCBI Taxonomy" id="84603"/>
    <lineage>
        <taxon>Eukaryota</taxon>
        <taxon>Fungi</taxon>
        <taxon>Dikarya</taxon>
        <taxon>Basidiomycota</taxon>
        <taxon>Agaricomycotina</taxon>
        <taxon>Agaricomycetes</taxon>
        <taxon>Agaricomycetidae</taxon>
        <taxon>Agaricales</taxon>
        <taxon>Agaricineae</taxon>
        <taxon>Strophariaceae</taxon>
        <taxon>Agrocybe</taxon>
    </lineage>
</organism>
<evidence type="ECO:0000256" key="1">
    <source>
        <dbReference type="SAM" id="Coils"/>
    </source>
</evidence>
<gene>
    <name evidence="2" type="ORF">NLJ89_g6336</name>
</gene>
<evidence type="ECO:0000313" key="3">
    <source>
        <dbReference type="Proteomes" id="UP001148786"/>
    </source>
</evidence>
<dbReference type="Proteomes" id="UP001148786">
    <property type="component" value="Unassembled WGS sequence"/>
</dbReference>
<proteinExistence type="predicted"/>
<dbReference type="AlphaFoldDB" id="A0A9W8JWP3"/>
<accession>A0A9W8JWP3</accession>
<sequence>MSNPSSLSPSLKKHYEDQLKKFQDALEETKKALRDAKKALKTAEPEHRKYWEDEVSSSKEMIEYNEEEIAAYQRLLGQ</sequence>
<feature type="coiled-coil region" evidence="1">
    <location>
        <begin position="12"/>
        <end position="43"/>
    </location>
</feature>